<proteinExistence type="predicted"/>
<dbReference type="EMBL" id="HACM01003396">
    <property type="protein sequence ID" value="CRZ03838.1"/>
    <property type="molecule type" value="Transcribed_RNA"/>
</dbReference>
<protein>
    <submittedName>
        <fullName evidence="1">Uncharacterized protein</fullName>
    </submittedName>
</protein>
<name>A0A0H5QP79_9EUKA</name>
<sequence length="229" mass="26761">MASCLVKRLQLYRTRIRSYVKKNTCRISNAGLQSKLGPPTRYEEQRDWLEDLVVSRFQRGKPMTREEACAATVIRWSGCNNESFQKLLHDAKHLLTRLLRRINYADRAGSISQKVPSDWISIARASSAKICAAAKDLQCENVFNMDETFIYCITLRRSVYLFQRELSALGILFRCKMRKRESRWRSQPHYYRRSCYQRSSLIVEVSDQLSCTNGSIMSDRQFCLIRHIG</sequence>
<evidence type="ECO:0000313" key="1">
    <source>
        <dbReference type="EMBL" id="CRZ03838.1"/>
    </source>
</evidence>
<organism evidence="1">
    <name type="scientific">Spongospora subterranea</name>
    <dbReference type="NCBI Taxonomy" id="70186"/>
    <lineage>
        <taxon>Eukaryota</taxon>
        <taxon>Sar</taxon>
        <taxon>Rhizaria</taxon>
        <taxon>Endomyxa</taxon>
        <taxon>Phytomyxea</taxon>
        <taxon>Plasmodiophorida</taxon>
        <taxon>Plasmodiophoridae</taxon>
        <taxon>Spongospora</taxon>
    </lineage>
</organism>
<reference evidence="1" key="1">
    <citation type="submission" date="2015-04" db="EMBL/GenBank/DDBJ databases">
        <title>The genome sequence of the plant pathogenic Rhizarian Plasmodiophora brassicae reveals insights in its biotrophic life cycle and the origin of chitin synthesis.</title>
        <authorList>
            <person name="Schwelm A."/>
            <person name="Fogelqvist J."/>
            <person name="Knaust A."/>
            <person name="Julke S."/>
            <person name="Lilja T."/>
            <person name="Dhandapani V."/>
            <person name="Bonilla-Rosso G."/>
            <person name="Karlsson M."/>
            <person name="Shevchenko A."/>
            <person name="Choi S.R."/>
            <person name="Kim H.G."/>
            <person name="Park J.Y."/>
            <person name="Lim Y.P."/>
            <person name="Ludwig-Muller J."/>
            <person name="Dixelius C."/>
        </authorList>
    </citation>
    <scope>NUCLEOTIDE SEQUENCE</scope>
    <source>
        <tissue evidence="1">Potato root galls</tissue>
    </source>
</reference>
<dbReference type="AlphaFoldDB" id="A0A0H5QP79"/>
<accession>A0A0H5QP79</accession>